<gene>
    <name evidence="1" type="ORF">DFR34_103125</name>
</gene>
<dbReference type="RefSeq" id="WP_110389818.1">
    <property type="nucleotide sequence ID" value="NZ_QJKI01000003.1"/>
</dbReference>
<name>A0A318L5L3_9NEIS</name>
<accession>A0A318L5L3</accession>
<evidence type="ECO:0000313" key="2">
    <source>
        <dbReference type="Proteomes" id="UP000247555"/>
    </source>
</evidence>
<comment type="caution">
    <text evidence="1">The sequence shown here is derived from an EMBL/GenBank/DDBJ whole genome shotgun (WGS) entry which is preliminary data.</text>
</comment>
<keyword evidence="2" id="KW-1185">Reference proteome</keyword>
<evidence type="ECO:0000313" key="1">
    <source>
        <dbReference type="EMBL" id="PXX80783.1"/>
    </source>
</evidence>
<sequence length="92" mass="9815">MVKIGFIVEGESEKLVVESPMFQQWLHDHDCTLVTPVIDAKGGGNLLPQHIEPFRAANNTLLASLRGLAVLLVLSAAARLARTAALGVVIDS</sequence>
<dbReference type="EMBL" id="QJKI01000003">
    <property type="protein sequence ID" value="PXX80783.1"/>
    <property type="molecule type" value="Genomic_DNA"/>
</dbReference>
<protein>
    <submittedName>
        <fullName evidence="1">Uncharacterized protein</fullName>
    </submittedName>
</protein>
<dbReference type="AlphaFoldDB" id="A0A318L5L3"/>
<organism evidence="1 2">
    <name type="scientific">Rivihabitans pingtungensis</name>
    <dbReference type="NCBI Taxonomy" id="1054498"/>
    <lineage>
        <taxon>Bacteria</taxon>
        <taxon>Pseudomonadati</taxon>
        <taxon>Pseudomonadota</taxon>
        <taxon>Betaproteobacteria</taxon>
        <taxon>Neisseriales</taxon>
        <taxon>Aquaspirillaceae</taxon>
        <taxon>Rivihabitans</taxon>
    </lineage>
</organism>
<reference evidence="1 2" key="1">
    <citation type="submission" date="2018-05" db="EMBL/GenBank/DDBJ databases">
        <title>Genomic Encyclopedia of Type Strains, Phase IV (KMG-IV): sequencing the most valuable type-strain genomes for metagenomic binning, comparative biology and taxonomic classification.</title>
        <authorList>
            <person name="Goeker M."/>
        </authorList>
    </citation>
    <scope>NUCLEOTIDE SEQUENCE [LARGE SCALE GENOMIC DNA]</scope>
    <source>
        <strain evidence="1 2">DSM 29661</strain>
    </source>
</reference>
<proteinExistence type="predicted"/>
<dbReference type="Proteomes" id="UP000247555">
    <property type="component" value="Unassembled WGS sequence"/>
</dbReference>
<dbReference type="OrthoDB" id="3034946at2"/>